<dbReference type="Pfam" id="PF12680">
    <property type="entry name" value="SnoaL_2"/>
    <property type="match status" value="1"/>
</dbReference>
<dbReference type="OrthoDB" id="3257148at2"/>
<evidence type="ECO:0000259" key="1">
    <source>
        <dbReference type="Pfam" id="PF12680"/>
    </source>
</evidence>
<dbReference type="InterPro" id="IPR037401">
    <property type="entry name" value="SnoaL-like"/>
</dbReference>
<dbReference type="AlphaFoldDB" id="A0A542YUI5"/>
<reference evidence="2 3" key="1">
    <citation type="submission" date="2019-06" db="EMBL/GenBank/DDBJ databases">
        <title>Sequencing the genomes of 1000 actinobacteria strains.</title>
        <authorList>
            <person name="Klenk H.-P."/>
        </authorList>
    </citation>
    <scope>NUCLEOTIDE SEQUENCE [LARGE SCALE GENOMIC DNA]</scope>
    <source>
        <strain evidence="2 3">DSM 12335</strain>
    </source>
</reference>
<keyword evidence="3" id="KW-1185">Reference proteome</keyword>
<proteinExistence type="predicted"/>
<dbReference type="RefSeq" id="WP_141785710.1">
    <property type="nucleotide sequence ID" value="NZ_BAAAIK010000001.1"/>
</dbReference>
<feature type="domain" description="SnoaL-like" evidence="1">
    <location>
        <begin position="14"/>
        <end position="110"/>
    </location>
</feature>
<dbReference type="Gene3D" id="3.10.450.50">
    <property type="match status" value="1"/>
</dbReference>
<protein>
    <submittedName>
        <fullName evidence="2">SnoaL-like protein</fullName>
    </submittedName>
</protein>
<evidence type="ECO:0000313" key="2">
    <source>
        <dbReference type="EMBL" id="TQL51752.1"/>
    </source>
</evidence>
<name>A0A542YUI5_9MICO</name>
<gene>
    <name evidence="2" type="ORF">FB467_2908</name>
</gene>
<organism evidence="2 3">
    <name type="scientific">Ornithinicoccus hortensis</name>
    <dbReference type="NCBI Taxonomy" id="82346"/>
    <lineage>
        <taxon>Bacteria</taxon>
        <taxon>Bacillati</taxon>
        <taxon>Actinomycetota</taxon>
        <taxon>Actinomycetes</taxon>
        <taxon>Micrococcales</taxon>
        <taxon>Intrasporangiaceae</taxon>
        <taxon>Ornithinicoccus</taxon>
    </lineage>
</organism>
<sequence>MTTTTSPTARETVLDFHRAWTSGDIERATTRATTLLSQDVVCRAPGEDLVGREAYGAFLAGFSPNLTGVGKVSALAEDDRVALFYCPHTAVTSTAPAAEHFTVRDGLIVENVLVFDRLSYLPPEQPGTAPGGPAGQDGPRG</sequence>
<dbReference type="Proteomes" id="UP000319516">
    <property type="component" value="Unassembled WGS sequence"/>
</dbReference>
<comment type="caution">
    <text evidence="2">The sequence shown here is derived from an EMBL/GenBank/DDBJ whole genome shotgun (WGS) entry which is preliminary data.</text>
</comment>
<evidence type="ECO:0000313" key="3">
    <source>
        <dbReference type="Proteomes" id="UP000319516"/>
    </source>
</evidence>
<dbReference type="InterPro" id="IPR032710">
    <property type="entry name" value="NTF2-like_dom_sf"/>
</dbReference>
<accession>A0A542YUI5</accession>
<dbReference type="SUPFAM" id="SSF54427">
    <property type="entry name" value="NTF2-like"/>
    <property type="match status" value="1"/>
</dbReference>
<dbReference type="EMBL" id="VFOP01000001">
    <property type="protein sequence ID" value="TQL51752.1"/>
    <property type="molecule type" value="Genomic_DNA"/>
</dbReference>